<proteinExistence type="predicted"/>
<sequence length="274" mass="32185">MAEKLKDFDVELQSGKYLFKYCKFDVNALQIIINKTLYFCSPDKLNDPLDSNFDIEITNPNNFKEKTRDNIKYSGFPLSEDVKLLLKDYGSVMGNVKSQKKLFEGYFKYMQNTFLGICSFSTKIKDGNLLWSHYANEAKGLCLVFDKEKLVESLSQKLGFGYRILKGNLDYDGIKPLLVKITEDNDLEYSFSHLFSKTKHWSSEEEYRIVLEKYESSPFDFGYSMFYPFLKFDDSCLEFIIWGERILEEHSQLLLKLKDEHVFAAELLNHEFDR</sequence>
<dbReference type="EMBL" id="AP018694">
    <property type="protein sequence ID" value="BBE18459.1"/>
    <property type="molecule type" value="Genomic_DNA"/>
</dbReference>
<reference evidence="1" key="1">
    <citation type="journal article" date="2020" name="Int. J. Syst. Evol. Microbiol.">
        <title>Aquipluma nitroreducens gen. nov. sp. nov., a novel facultatively anaerobic bacterium isolated from a freshwater lake.</title>
        <authorList>
            <person name="Watanabe M."/>
            <person name="Kojima H."/>
            <person name="Fukui M."/>
        </authorList>
    </citation>
    <scope>NUCLEOTIDE SEQUENCE</scope>
    <source>
        <strain evidence="1">MeG22</strain>
    </source>
</reference>
<evidence type="ECO:0000313" key="2">
    <source>
        <dbReference type="Proteomes" id="UP001193389"/>
    </source>
</evidence>
<evidence type="ECO:0008006" key="3">
    <source>
        <dbReference type="Google" id="ProtNLM"/>
    </source>
</evidence>
<dbReference type="KEGG" id="anf:AQPE_2621"/>
<dbReference type="Proteomes" id="UP001193389">
    <property type="component" value="Chromosome"/>
</dbReference>
<organism evidence="1 2">
    <name type="scientific">Aquipluma nitroreducens</name>
    <dbReference type="NCBI Taxonomy" id="2010828"/>
    <lineage>
        <taxon>Bacteria</taxon>
        <taxon>Pseudomonadati</taxon>
        <taxon>Bacteroidota</taxon>
        <taxon>Bacteroidia</taxon>
        <taxon>Marinilabiliales</taxon>
        <taxon>Prolixibacteraceae</taxon>
        <taxon>Aquipluma</taxon>
    </lineage>
</organism>
<protein>
    <recommendedName>
        <fullName evidence="3">DUF2971 domain-containing protein</fullName>
    </recommendedName>
</protein>
<dbReference type="RefSeq" id="WP_318346794.1">
    <property type="nucleotide sequence ID" value="NZ_AP018694.1"/>
</dbReference>
<dbReference type="InterPro" id="IPR021352">
    <property type="entry name" value="DUF2971"/>
</dbReference>
<evidence type="ECO:0000313" key="1">
    <source>
        <dbReference type="EMBL" id="BBE18459.1"/>
    </source>
</evidence>
<dbReference type="AlphaFoldDB" id="A0A5K7SAG2"/>
<accession>A0A5K7SAG2</accession>
<gene>
    <name evidence="1" type="ORF">AQPE_2621</name>
</gene>
<name>A0A5K7SAG2_9BACT</name>
<keyword evidence="2" id="KW-1185">Reference proteome</keyword>
<dbReference type="Pfam" id="PF11185">
    <property type="entry name" value="DUF2971"/>
    <property type="match status" value="1"/>
</dbReference>